<dbReference type="Pfam" id="PF09339">
    <property type="entry name" value="HTH_IclR"/>
    <property type="match status" value="1"/>
</dbReference>
<evidence type="ECO:0008006" key="7">
    <source>
        <dbReference type="Google" id="ProtNLM"/>
    </source>
</evidence>
<keyword evidence="1" id="KW-0805">Transcription regulation</keyword>
<organism evidence="6">
    <name type="scientific">marine sediment metagenome</name>
    <dbReference type="NCBI Taxonomy" id="412755"/>
    <lineage>
        <taxon>unclassified sequences</taxon>
        <taxon>metagenomes</taxon>
        <taxon>ecological metagenomes</taxon>
    </lineage>
</organism>
<dbReference type="PANTHER" id="PTHR30136">
    <property type="entry name" value="HELIX-TURN-HELIX TRANSCRIPTIONAL REGULATOR, ICLR FAMILY"/>
    <property type="match status" value="1"/>
</dbReference>
<dbReference type="InterPro" id="IPR005471">
    <property type="entry name" value="Tscrpt_reg_IclR_N"/>
</dbReference>
<evidence type="ECO:0000259" key="5">
    <source>
        <dbReference type="PROSITE" id="PS51078"/>
    </source>
</evidence>
<dbReference type="SUPFAM" id="SSF46785">
    <property type="entry name" value="Winged helix' DNA-binding domain"/>
    <property type="match status" value="1"/>
</dbReference>
<keyword evidence="2" id="KW-0238">DNA-binding</keyword>
<reference evidence="6" key="1">
    <citation type="journal article" date="2014" name="Front. Microbiol.">
        <title>High frequency of phylogenetically diverse reductive dehalogenase-homologous genes in deep subseafloor sedimentary metagenomes.</title>
        <authorList>
            <person name="Kawai M."/>
            <person name="Futagami T."/>
            <person name="Toyoda A."/>
            <person name="Takaki Y."/>
            <person name="Nishi S."/>
            <person name="Hori S."/>
            <person name="Arai W."/>
            <person name="Tsubouchi T."/>
            <person name="Morono Y."/>
            <person name="Uchiyama I."/>
            <person name="Ito T."/>
            <person name="Fujiyama A."/>
            <person name="Inagaki F."/>
            <person name="Takami H."/>
        </authorList>
    </citation>
    <scope>NUCLEOTIDE SEQUENCE</scope>
    <source>
        <strain evidence="6">Expedition CK06-06</strain>
    </source>
</reference>
<feature type="domain" description="IclR-ED" evidence="5">
    <location>
        <begin position="78"/>
        <end position="162"/>
    </location>
</feature>
<dbReference type="InterPro" id="IPR036390">
    <property type="entry name" value="WH_DNA-bd_sf"/>
</dbReference>
<dbReference type="EMBL" id="BARU01017325">
    <property type="protein sequence ID" value="GAH59036.1"/>
    <property type="molecule type" value="Genomic_DNA"/>
</dbReference>
<feature type="non-terminal residue" evidence="6">
    <location>
        <position position="162"/>
    </location>
</feature>
<dbReference type="GO" id="GO:0003677">
    <property type="term" value="F:DNA binding"/>
    <property type="evidence" value="ECO:0007669"/>
    <property type="project" value="UniProtKB-KW"/>
</dbReference>
<dbReference type="Gene3D" id="3.30.450.40">
    <property type="match status" value="1"/>
</dbReference>
<dbReference type="InterPro" id="IPR036388">
    <property type="entry name" value="WH-like_DNA-bd_sf"/>
</dbReference>
<dbReference type="Gene3D" id="1.10.10.10">
    <property type="entry name" value="Winged helix-like DNA-binding domain superfamily/Winged helix DNA-binding domain"/>
    <property type="match status" value="1"/>
</dbReference>
<evidence type="ECO:0000313" key="6">
    <source>
        <dbReference type="EMBL" id="GAH59036.1"/>
    </source>
</evidence>
<accession>X1GMC2</accession>
<dbReference type="SMART" id="SM00346">
    <property type="entry name" value="HTH_ICLR"/>
    <property type="match status" value="1"/>
</dbReference>
<dbReference type="GO" id="GO:0003700">
    <property type="term" value="F:DNA-binding transcription factor activity"/>
    <property type="evidence" value="ECO:0007669"/>
    <property type="project" value="TreeGrafter"/>
</dbReference>
<sequence>MDITRKNPFNTTSPMTSLLKAVSILHCFSYDEPELGIADVVSKVEMPRTTVHRILSALIRTGLLIRKNNTGKYRIGPALYTMGSLYLVTTDSLAAAEPVTELLNELTGEAIKVSVFDRGNVIVIKKEESRYDFRYQHAVGSILPAYASGMGKAFLSELSEME</sequence>
<dbReference type="InterPro" id="IPR029016">
    <property type="entry name" value="GAF-like_dom_sf"/>
</dbReference>
<dbReference type="PROSITE" id="PS51077">
    <property type="entry name" value="HTH_ICLR"/>
    <property type="match status" value="1"/>
</dbReference>
<evidence type="ECO:0000256" key="2">
    <source>
        <dbReference type="ARBA" id="ARBA00023125"/>
    </source>
</evidence>
<dbReference type="SUPFAM" id="SSF55781">
    <property type="entry name" value="GAF domain-like"/>
    <property type="match status" value="1"/>
</dbReference>
<keyword evidence="3" id="KW-0804">Transcription</keyword>
<evidence type="ECO:0000256" key="3">
    <source>
        <dbReference type="ARBA" id="ARBA00023163"/>
    </source>
</evidence>
<dbReference type="InterPro" id="IPR014757">
    <property type="entry name" value="Tscrpt_reg_IclR_C"/>
</dbReference>
<dbReference type="PANTHER" id="PTHR30136:SF35">
    <property type="entry name" value="HTH-TYPE TRANSCRIPTIONAL REGULATOR RV1719"/>
    <property type="match status" value="1"/>
</dbReference>
<evidence type="ECO:0000259" key="4">
    <source>
        <dbReference type="PROSITE" id="PS51077"/>
    </source>
</evidence>
<dbReference type="Pfam" id="PF01614">
    <property type="entry name" value="IclR_C"/>
    <property type="match status" value="1"/>
</dbReference>
<dbReference type="InterPro" id="IPR050707">
    <property type="entry name" value="HTH_MetabolicPath_Reg"/>
</dbReference>
<protein>
    <recommendedName>
        <fullName evidence="7">HTH iclR-type domain-containing protein</fullName>
    </recommendedName>
</protein>
<dbReference type="GO" id="GO:0045892">
    <property type="term" value="P:negative regulation of DNA-templated transcription"/>
    <property type="evidence" value="ECO:0007669"/>
    <property type="project" value="TreeGrafter"/>
</dbReference>
<proteinExistence type="predicted"/>
<evidence type="ECO:0000256" key="1">
    <source>
        <dbReference type="ARBA" id="ARBA00023015"/>
    </source>
</evidence>
<dbReference type="AlphaFoldDB" id="X1GMC2"/>
<dbReference type="PROSITE" id="PS51078">
    <property type="entry name" value="ICLR_ED"/>
    <property type="match status" value="1"/>
</dbReference>
<gene>
    <name evidence="6" type="ORF">S03H2_28749</name>
</gene>
<comment type="caution">
    <text evidence="6">The sequence shown here is derived from an EMBL/GenBank/DDBJ whole genome shotgun (WGS) entry which is preliminary data.</text>
</comment>
<name>X1GMC2_9ZZZZ</name>
<feature type="domain" description="HTH iclR-type" evidence="4">
    <location>
        <begin position="15"/>
        <end position="77"/>
    </location>
</feature>